<dbReference type="SMART" id="SM00100">
    <property type="entry name" value="cNMP"/>
    <property type="match status" value="1"/>
</dbReference>
<dbReference type="Gene3D" id="1.10.10.10">
    <property type="entry name" value="Winged helix-like DNA-binding domain superfamily/Winged helix DNA-binding domain"/>
    <property type="match status" value="1"/>
</dbReference>
<dbReference type="Gene3D" id="2.60.120.10">
    <property type="entry name" value="Jelly Rolls"/>
    <property type="match status" value="1"/>
</dbReference>
<dbReference type="EMBL" id="LABY01000030">
    <property type="protein sequence ID" value="KMO41578.1"/>
    <property type="molecule type" value="Genomic_DNA"/>
</dbReference>
<keyword evidence="4" id="KW-0535">Nitrogen fixation</keyword>
<dbReference type="FunFam" id="1.10.10.10:FF:000028">
    <property type="entry name" value="Fumarate/nitrate reduction transcriptional regulator Fnr"/>
    <property type="match status" value="1"/>
</dbReference>
<dbReference type="GO" id="GO:0003677">
    <property type="term" value="F:DNA binding"/>
    <property type="evidence" value="ECO:0007669"/>
    <property type="project" value="UniProtKB-KW"/>
</dbReference>
<dbReference type="InterPro" id="IPR036388">
    <property type="entry name" value="WH-like_DNA-bd_sf"/>
</dbReference>
<sequence length="226" mass="24271">MQTALATAGLPPVLAASLAGRAVPLPATETRAGLRRTVAAEAEIFAEGDRAGMFYKVVSGVVRTYKLLSDGRRQIDAFHLPGDIFGLETGAEHRFNAEAVTEAKLEVHRREPRALAGGDGALAREVVAAMMSGLERAQDHMMLLGRKSARERIATFLLTMSRRMACGGAAMELPMSRTDMADHLGLTVESVSRAVTQLERDGLIALPPNRRMVVVRDAKALARLAA</sequence>
<keyword evidence="8" id="KW-1185">Reference proteome</keyword>
<keyword evidence="3" id="KW-0804">Transcription</keyword>
<dbReference type="PANTHER" id="PTHR24567:SF75">
    <property type="entry name" value="FUMARATE AND NITRATE REDUCTION REGULATORY PROTEIN"/>
    <property type="match status" value="1"/>
</dbReference>
<dbReference type="Pfam" id="PF13545">
    <property type="entry name" value="HTH_Crp_2"/>
    <property type="match status" value="1"/>
</dbReference>
<evidence type="ECO:0000259" key="6">
    <source>
        <dbReference type="PROSITE" id="PS51063"/>
    </source>
</evidence>
<evidence type="ECO:0000259" key="5">
    <source>
        <dbReference type="PROSITE" id="PS50042"/>
    </source>
</evidence>
<dbReference type="InterPro" id="IPR050397">
    <property type="entry name" value="Env_Response_Regulators"/>
</dbReference>
<keyword evidence="2" id="KW-0238">DNA-binding</keyword>
<dbReference type="SUPFAM" id="SSF51206">
    <property type="entry name" value="cAMP-binding domain-like"/>
    <property type="match status" value="1"/>
</dbReference>
<dbReference type="AlphaFoldDB" id="A0A0J6T7P8"/>
<evidence type="ECO:0000313" key="8">
    <source>
        <dbReference type="Proteomes" id="UP000035955"/>
    </source>
</evidence>
<dbReference type="InterPro" id="IPR000595">
    <property type="entry name" value="cNMP-bd_dom"/>
</dbReference>
<feature type="domain" description="HTH crp-type" evidence="6">
    <location>
        <begin position="147"/>
        <end position="219"/>
    </location>
</feature>
<proteinExistence type="predicted"/>
<dbReference type="OrthoDB" id="667966at2"/>
<dbReference type="CDD" id="cd00092">
    <property type="entry name" value="HTH_CRP"/>
    <property type="match status" value="1"/>
</dbReference>
<evidence type="ECO:0000256" key="1">
    <source>
        <dbReference type="ARBA" id="ARBA00023015"/>
    </source>
</evidence>
<evidence type="ECO:0000256" key="3">
    <source>
        <dbReference type="ARBA" id="ARBA00023163"/>
    </source>
</evidence>
<evidence type="ECO:0000256" key="2">
    <source>
        <dbReference type="ARBA" id="ARBA00023125"/>
    </source>
</evidence>
<dbReference type="CDD" id="cd00038">
    <property type="entry name" value="CAP_ED"/>
    <property type="match status" value="1"/>
</dbReference>
<organism evidence="7 8">
    <name type="scientific">Methylobacterium variabile</name>
    <dbReference type="NCBI Taxonomy" id="298794"/>
    <lineage>
        <taxon>Bacteria</taxon>
        <taxon>Pseudomonadati</taxon>
        <taxon>Pseudomonadota</taxon>
        <taxon>Alphaproteobacteria</taxon>
        <taxon>Hyphomicrobiales</taxon>
        <taxon>Methylobacteriaceae</taxon>
        <taxon>Methylobacterium</taxon>
    </lineage>
</organism>
<dbReference type="SMART" id="SM00419">
    <property type="entry name" value="HTH_CRP"/>
    <property type="match status" value="1"/>
</dbReference>
<dbReference type="PATRIC" id="fig|298794.3.peg.4706"/>
<dbReference type="RefSeq" id="WP_048443099.1">
    <property type="nucleotide sequence ID" value="NZ_LABY01000030.1"/>
</dbReference>
<name>A0A0J6T7P8_9HYPH</name>
<keyword evidence="1" id="KW-0805">Transcription regulation</keyword>
<dbReference type="PROSITE" id="PS51063">
    <property type="entry name" value="HTH_CRP_2"/>
    <property type="match status" value="1"/>
</dbReference>
<comment type="caution">
    <text evidence="7">The sequence shown here is derived from an EMBL/GenBank/DDBJ whole genome shotgun (WGS) entry which is preliminary data.</text>
</comment>
<dbReference type="PROSITE" id="PS50042">
    <property type="entry name" value="CNMP_BINDING_3"/>
    <property type="match status" value="1"/>
</dbReference>
<dbReference type="GO" id="GO:0003700">
    <property type="term" value="F:DNA-binding transcription factor activity"/>
    <property type="evidence" value="ECO:0007669"/>
    <property type="project" value="TreeGrafter"/>
</dbReference>
<dbReference type="PRINTS" id="PR00034">
    <property type="entry name" value="HTHCRP"/>
</dbReference>
<evidence type="ECO:0000313" key="7">
    <source>
        <dbReference type="EMBL" id="KMO41578.1"/>
    </source>
</evidence>
<reference evidence="7 8" key="1">
    <citation type="submission" date="2015-03" db="EMBL/GenBank/DDBJ databases">
        <title>Genome sequencing of Methylobacterium variabile DSM 16961.</title>
        <authorList>
            <person name="Chaudhry V."/>
            <person name="Patil P.B."/>
        </authorList>
    </citation>
    <scope>NUCLEOTIDE SEQUENCE [LARGE SCALE GENOMIC DNA]</scope>
    <source>
        <strain evidence="7 8">DSM 16961</strain>
    </source>
</reference>
<gene>
    <name evidence="7" type="ORF">VQ02_05220</name>
</gene>
<dbReference type="InterPro" id="IPR018490">
    <property type="entry name" value="cNMP-bd_dom_sf"/>
</dbReference>
<accession>A0A0J6T7P8</accession>
<dbReference type="InterPro" id="IPR014710">
    <property type="entry name" value="RmlC-like_jellyroll"/>
</dbReference>
<dbReference type="SUPFAM" id="SSF46785">
    <property type="entry name" value="Winged helix' DNA-binding domain"/>
    <property type="match status" value="1"/>
</dbReference>
<dbReference type="Proteomes" id="UP000035955">
    <property type="component" value="Unassembled WGS sequence"/>
</dbReference>
<dbReference type="InterPro" id="IPR036390">
    <property type="entry name" value="WH_DNA-bd_sf"/>
</dbReference>
<feature type="domain" description="Cyclic nucleotide-binding" evidence="5">
    <location>
        <begin position="44"/>
        <end position="86"/>
    </location>
</feature>
<dbReference type="InterPro" id="IPR012318">
    <property type="entry name" value="HTH_CRP"/>
</dbReference>
<evidence type="ECO:0000256" key="4">
    <source>
        <dbReference type="ARBA" id="ARBA00023231"/>
    </source>
</evidence>
<dbReference type="Pfam" id="PF00027">
    <property type="entry name" value="cNMP_binding"/>
    <property type="match status" value="1"/>
</dbReference>
<dbReference type="GO" id="GO:0005829">
    <property type="term" value="C:cytosol"/>
    <property type="evidence" value="ECO:0007669"/>
    <property type="project" value="TreeGrafter"/>
</dbReference>
<dbReference type="PANTHER" id="PTHR24567">
    <property type="entry name" value="CRP FAMILY TRANSCRIPTIONAL REGULATORY PROTEIN"/>
    <property type="match status" value="1"/>
</dbReference>
<protein>
    <submittedName>
        <fullName evidence="7">Transcriptional regulator</fullName>
    </submittedName>
</protein>